<comment type="caution">
    <text evidence="3">The sequence shown here is derived from an EMBL/GenBank/DDBJ whole genome shotgun (WGS) entry which is preliminary data.</text>
</comment>
<dbReference type="GO" id="GO:0070390">
    <property type="term" value="C:transcription export complex 2"/>
    <property type="evidence" value="ECO:0007669"/>
    <property type="project" value="TreeGrafter"/>
</dbReference>
<evidence type="ECO:0000259" key="2">
    <source>
        <dbReference type="Pfam" id="PF03399"/>
    </source>
</evidence>
<evidence type="ECO:0000256" key="1">
    <source>
        <dbReference type="SAM" id="Phobius"/>
    </source>
</evidence>
<feature type="domain" description="SAC3/GANP/THP3 conserved" evidence="2">
    <location>
        <begin position="295"/>
        <end position="476"/>
    </location>
</feature>
<name>A0A7J7HKH0_CAMSI</name>
<proteinExistence type="predicted"/>
<reference evidence="4" key="1">
    <citation type="journal article" date="2020" name="Nat. Commun.">
        <title>Genome assembly of wild tea tree DASZ reveals pedigree and selection history of tea varieties.</title>
        <authorList>
            <person name="Zhang W."/>
            <person name="Zhang Y."/>
            <person name="Qiu H."/>
            <person name="Guo Y."/>
            <person name="Wan H."/>
            <person name="Zhang X."/>
            <person name="Scossa F."/>
            <person name="Alseekh S."/>
            <person name="Zhang Q."/>
            <person name="Wang P."/>
            <person name="Xu L."/>
            <person name="Schmidt M.H."/>
            <person name="Jia X."/>
            <person name="Li D."/>
            <person name="Zhu A."/>
            <person name="Guo F."/>
            <person name="Chen W."/>
            <person name="Ni D."/>
            <person name="Usadel B."/>
            <person name="Fernie A.R."/>
            <person name="Wen W."/>
        </authorList>
    </citation>
    <scope>NUCLEOTIDE SEQUENCE [LARGE SCALE GENOMIC DNA]</scope>
    <source>
        <strain evidence="4">cv. G240</strain>
    </source>
</reference>
<dbReference type="Proteomes" id="UP000593564">
    <property type="component" value="Unassembled WGS sequence"/>
</dbReference>
<gene>
    <name evidence="3" type="ORF">HYC85_010380</name>
</gene>
<keyword evidence="1" id="KW-1133">Transmembrane helix</keyword>
<accession>A0A7J7HKH0</accession>
<evidence type="ECO:0000313" key="4">
    <source>
        <dbReference type="Proteomes" id="UP000593564"/>
    </source>
</evidence>
<dbReference type="EMBL" id="JACBKZ010000004">
    <property type="protein sequence ID" value="KAF5952436.1"/>
    <property type="molecule type" value="Genomic_DNA"/>
</dbReference>
<protein>
    <recommendedName>
        <fullName evidence="2">SAC3/GANP/THP3 conserved domain-containing protein</fullName>
    </recommendedName>
</protein>
<dbReference type="GO" id="GO:0005737">
    <property type="term" value="C:cytoplasm"/>
    <property type="evidence" value="ECO:0007669"/>
    <property type="project" value="TreeGrafter"/>
</dbReference>
<evidence type="ECO:0000313" key="3">
    <source>
        <dbReference type="EMBL" id="KAF5952436.1"/>
    </source>
</evidence>
<dbReference type="AlphaFoldDB" id="A0A7J7HKH0"/>
<organism evidence="3 4">
    <name type="scientific">Camellia sinensis</name>
    <name type="common">Tea plant</name>
    <name type="synonym">Thea sinensis</name>
    <dbReference type="NCBI Taxonomy" id="4442"/>
    <lineage>
        <taxon>Eukaryota</taxon>
        <taxon>Viridiplantae</taxon>
        <taxon>Streptophyta</taxon>
        <taxon>Embryophyta</taxon>
        <taxon>Tracheophyta</taxon>
        <taxon>Spermatophyta</taxon>
        <taxon>Magnoliopsida</taxon>
        <taxon>eudicotyledons</taxon>
        <taxon>Gunneridae</taxon>
        <taxon>Pentapetalae</taxon>
        <taxon>asterids</taxon>
        <taxon>Ericales</taxon>
        <taxon>Theaceae</taxon>
        <taxon>Camellia</taxon>
    </lineage>
</organism>
<dbReference type="PANTHER" id="PTHR12436:SF3">
    <property type="entry name" value="GERMINAL-CENTER ASSOCIATED NUCLEAR PROTEIN"/>
    <property type="match status" value="1"/>
</dbReference>
<dbReference type="GO" id="GO:0006406">
    <property type="term" value="P:mRNA export from nucleus"/>
    <property type="evidence" value="ECO:0007669"/>
    <property type="project" value="TreeGrafter"/>
</dbReference>
<keyword evidence="1" id="KW-0812">Transmembrane</keyword>
<dbReference type="Gene3D" id="1.25.40.990">
    <property type="match status" value="2"/>
</dbReference>
<feature type="transmembrane region" description="Helical" evidence="1">
    <location>
        <begin position="12"/>
        <end position="28"/>
    </location>
</feature>
<keyword evidence="4" id="KW-1185">Reference proteome</keyword>
<reference evidence="3 4" key="2">
    <citation type="submission" date="2020-07" db="EMBL/GenBank/DDBJ databases">
        <title>Genome assembly of wild tea tree DASZ reveals pedigree and selection history of tea varieties.</title>
        <authorList>
            <person name="Zhang W."/>
        </authorList>
    </citation>
    <scope>NUCLEOTIDE SEQUENCE [LARGE SCALE GENOMIC DNA]</scope>
    <source>
        <strain evidence="4">cv. G240</strain>
        <tissue evidence="3">Leaf</tissue>
    </source>
</reference>
<feature type="domain" description="SAC3/GANP/THP3 conserved" evidence="2">
    <location>
        <begin position="117"/>
        <end position="232"/>
    </location>
</feature>
<dbReference type="InterPro" id="IPR005062">
    <property type="entry name" value="SAC3/GANP/THP3_conserved"/>
</dbReference>
<dbReference type="Pfam" id="PF03399">
    <property type="entry name" value="SAC3_GANP"/>
    <property type="match status" value="2"/>
</dbReference>
<sequence>MNIASIQAKNKSSIAIAIAIAISITIAVDQRRESLCRQVGDRSITTTAIHVSVVAPPMSFGLLMMSDNWQKCMNSDHPLAGAEASLTMTCLHQMCDAEEVVVMLDSPYLGAASVTVEERVQRERLRDLSVFERLNGSSVKTSPSLAVKKFCRTISTKNVQASDVRPLPVLEDTLNYLLNLLDTKEHPFEVVHDFIFDRTRSIRQDLSMQNIINNRVIQMFEKMRMLCVLHFRISQRENVFFPLTFSLIRGAKKAGFAPATAILGKPKELPKERGAVSPLAFGEERAEKKTSFAQVKFHVISHHKLRRCSNSPNISSKYYLNMEQLTKALTSLYHLYEANRNIQSIYENEAEFRSLYVLLHLGCDNKPMGQSLSFWFCHVASPIIKSKEMCFARIVLRYYRFGNYKRFICTTAAEASYLQYCIIEPYINEIRVLAVSCVNFGGYKLHPYPLADLSKLLMMKESDVESFCHDCGLETSTDEVGNKFLPTKQTSFCHPKGGFQNYCLCVFAKMKAMEDFGS</sequence>
<dbReference type="InterPro" id="IPR045107">
    <property type="entry name" value="SAC3/GANP/THP3"/>
</dbReference>
<keyword evidence="1" id="KW-0472">Membrane</keyword>
<dbReference type="PANTHER" id="PTHR12436">
    <property type="entry name" value="80 KDA MCM3-ASSOCIATED PROTEIN"/>
    <property type="match status" value="1"/>
</dbReference>